<comment type="caution">
    <text evidence="2">The sequence shown here is derived from an EMBL/GenBank/DDBJ whole genome shotgun (WGS) entry which is preliminary data.</text>
</comment>
<name>N1WVR2_9FLAO</name>
<keyword evidence="1" id="KW-1133">Transmembrane helix</keyword>
<dbReference type="RefSeq" id="WP_003445119.1">
    <property type="nucleotide sequence ID" value="NZ_APLF01000026.1"/>
</dbReference>
<dbReference type="AlphaFoldDB" id="N1WVR2"/>
<accession>N1WVR2</accession>
<evidence type="ECO:0000313" key="2">
    <source>
        <dbReference type="EMBL" id="EMY79928.1"/>
    </source>
</evidence>
<keyword evidence="1" id="KW-0812">Transmembrane</keyword>
<keyword evidence="1" id="KW-0472">Membrane</keyword>
<protein>
    <submittedName>
        <fullName evidence="2">Uncharacterized protein</fullName>
    </submittedName>
</protein>
<dbReference type="Proteomes" id="UP000012317">
    <property type="component" value="Unassembled WGS sequence"/>
</dbReference>
<dbReference type="EMBL" id="APLF01000026">
    <property type="protein sequence ID" value="EMY79928.1"/>
    <property type="molecule type" value="Genomic_DNA"/>
</dbReference>
<keyword evidence="3" id="KW-1185">Reference proteome</keyword>
<sequence>MKEIKMKVITEITKNTYELTFNSEAEYEWFQIGRLFIESDDIYKDLIENALIKKNKSKEDVLSWRDLFFMEIAEQNEHLDDQNPLIKLIRTLPLFISNIKFINNLPKATAALGREILLDELIDNKNADQLIPDKLIEAALKKKSRDDLKRNFEEWNAEDEIKTKKLNSKRSFYAKYIAIAAIFFIGLVLWQPNKMSDNQIIEEFAYNNKVFENILNGGILKSKLNSGLRGKEYNFKGLTARESKKAKEAIYLVGSHEMLAAKEKLLNLDIENKSNNQLLFFLAISQAYSGDEKKALDNLIELKKIENSLLLEDVDFQLAMLFIKINKRGEGKKLLNSIARKPGKYQSESEKILRKMKWF</sequence>
<evidence type="ECO:0000256" key="1">
    <source>
        <dbReference type="SAM" id="Phobius"/>
    </source>
</evidence>
<proteinExistence type="predicted"/>
<evidence type="ECO:0000313" key="3">
    <source>
        <dbReference type="Proteomes" id="UP000012317"/>
    </source>
</evidence>
<reference evidence="2 3" key="1">
    <citation type="journal article" date="2014" name="Genome Biol. Evol.">
        <title>Extensive gene acquisition in the extremely psychrophilic bacterial species Psychroflexus torquis and the link to sea-ice ecosystem specialism.</title>
        <authorList>
            <person name="Feng S."/>
            <person name="Powell S.M."/>
            <person name="Wilson R."/>
            <person name="Bowman J.P."/>
        </authorList>
    </citation>
    <scope>NUCLEOTIDE SEQUENCE [LARGE SCALE GENOMIC DNA]</scope>
    <source>
        <strain evidence="2 3">ACAM 44</strain>
    </source>
</reference>
<dbReference type="STRING" id="1189619.pgond44_14473"/>
<organism evidence="2 3">
    <name type="scientific">Psychroflexus gondwanensis ACAM 44</name>
    <dbReference type="NCBI Taxonomy" id="1189619"/>
    <lineage>
        <taxon>Bacteria</taxon>
        <taxon>Pseudomonadati</taxon>
        <taxon>Bacteroidota</taxon>
        <taxon>Flavobacteriia</taxon>
        <taxon>Flavobacteriales</taxon>
        <taxon>Flavobacteriaceae</taxon>
        <taxon>Psychroflexus</taxon>
    </lineage>
</organism>
<feature type="transmembrane region" description="Helical" evidence="1">
    <location>
        <begin position="172"/>
        <end position="190"/>
    </location>
</feature>
<gene>
    <name evidence="2" type="ORF">pgond44_14473</name>
</gene>